<feature type="transmembrane region" description="Helical" evidence="7">
    <location>
        <begin position="111"/>
        <end position="132"/>
    </location>
</feature>
<keyword evidence="2 7" id="KW-0813">Transport</keyword>
<evidence type="ECO:0000256" key="5">
    <source>
        <dbReference type="ARBA" id="ARBA00022989"/>
    </source>
</evidence>
<feature type="transmembrane region" description="Helical" evidence="7">
    <location>
        <begin position="243"/>
        <end position="266"/>
    </location>
</feature>
<feature type="transmembrane region" description="Helical" evidence="7">
    <location>
        <begin position="21"/>
        <end position="43"/>
    </location>
</feature>
<feature type="transmembrane region" description="Helical" evidence="7">
    <location>
        <begin position="186"/>
        <end position="205"/>
    </location>
</feature>
<evidence type="ECO:0000313" key="10">
    <source>
        <dbReference type="Proteomes" id="UP000245216"/>
    </source>
</evidence>
<evidence type="ECO:0000256" key="4">
    <source>
        <dbReference type="ARBA" id="ARBA00022692"/>
    </source>
</evidence>
<feature type="transmembrane region" description="Helical" evidence="7">
    <location>
        <begin position="144"/>
        <end position="165"/>
    </location>
</feature>
<gene>
    <name evidence="9" type="ORF">DF183_09205</name>
</gene>
<dbReference type="PANTHER" id="PTHR43744">
    <property type="entry name" value="ABC TRANSPORTER PERMEASE PROTEIN MG189-RELATED-RELATED"/>
    <property type="match status" value="1"/>
</dbReference>
<dbReference type="PROSITE" id="PS50928">
    <property type="entry name" value="ABC_TM1"/>
    <property type="match status" value="1"/>
</dbReference>
<dbReference type="AlphaFoldDB" id="A0A2U2BLH9"/>
<dbReference type="STRING" id="511.UZ73_08230"/>
<feature type="transmembrane region" description="Helical" evidence="7">
    <location>
        <begin position="75"/>
        <end position="99"/>
    </location>
</feature>
<reference evidence="9 10" key="2">
    <citation type="submission" date="2018-05" db="EMBL/GenBank/DDBJ databases">
        <authorList>
            <person name="Lanie J.A."/>
            <person name="Ng W.-L."/>
            <person name="Kazmierczak K.M."/>
            <person name="Andrzejewski T.M."/>
            <person name="Davidsen T.M."/>
            <person name="Wayne K.J."/>
            <person name="Tettelin H."/>
            <person name="Glass J.I."/>
            <person name="Rusch D."/>
            <person name="Podicherti R."/>
            <person name="Tsui H.-C.T."/>
            <person name="Winkler M.E."/>
        </authorList>
    </citation>
    <scope>NUCLEOTIDE SEQUENCE [LARGE SCALE GENOMIC DNA]</scope>
    <source>
        <strain evidence="9 10">YBY</strain>
    </source>
</reference>
<protein>
    <submittedName>
        <fullName evidence="9">ABC transporter permease</fullName>
    </submittedName>
</protein>
<keyword evidence="6 7" id="KW-0472">Membrane</keyword>
<dbReference type="EMBL" id="QEXO01000002">
    <property type="protein sequence ID" value="PWE14863.1"/>
    <property type="molecule type" value="Genomic_DNA"/>
</dbReference>
<dbReference type="Gene3D" id="1.10.3720.10">
    <property type="entry name" value="MetI-like"/>
    <property type="match status" value="1"/>
</dbReference>
<dbReference type="InterPro" id="IPR035906">
    <property type="entry name" value="MetI-like_sf"/>
</dbReference>
<dbReference type="RefSeq" id="WP_109088911.1">
    <property type="nucleotide sequence ID" value="NZ_CP047670.1"/>
</dbReference>
<dbReference type="InterPro" id="IPR000515">
    <property type="entry name" value="MetI-like"/>
</dbReference>
<keyword evidence="4 7" id="KW-0812">Transmembrane</keyword>
<evidence type="ECO:0000256" key="3">
    <source>
        <dbReference type="ARBA" id="ARBA00022475"/>
    </source>
</evidence>
<feature type="domain" description="ABC transmembrane type-1" evidence="8">
    <location>
        <begin position="76"/>
        <end position="266"/>
    </location>
</feature>
<dbReference type="Proteomes" id="UP000245216">
    <property type="component" value="Unassembled WGS sequence"/>
</dbReference>
<dbReference type="SUPFAM" id="SSF161098">
    <property type="entry name" value="MetI-like"/>
    <property type="match status" value="1"/>
</dbReference>
<comment type="caution">
    <text evidence="9">The sequence shown here is derived from an EMBL/GenBank/DDBJ whole genome shotgun (WGS) entry which is preliminary data.</text>
</comment>
<comment type="similarity">
    <text evidence="7">Belongs to the binding-protein-dependent transport system permease family.</text>
</comment>
<organism evidence="9 10">
    <name type="scientific">Alcaligenes faecalis</name>
    <dbReference type="NCBI Taxonomy" id="511"/>
    <lineage>
        <taxon>Bacteria</taxon>
        <taxon>Pseudomonadati</taxon>
        <taxon>Pseudomonadota</taxon>
        <taxon>Betaproteobacteria</taxon>
        <taxon>Burkholderiales</taxon>
        <taxon>Alcaligenaceae</taxon>
        <taxon>Alcaligenes</taxon>
    </lineage>
</organism>
<dbReference type="GO" id="GO:0055085">
    <property type="term" value="P:transmembrane transport"/>
    <property type="evidence" value="ECO:0007669"/>
    <property type="project" value="InterPro"/>
</dbReference>
<keyword evidence="5 7" id="KW-1133">Transmembrane helix</keyword>
<dbReference type="PANTHER" id="PTHR43744:SF3">
    <property type="entry name" value="LACTOSE TRANSPORT SYSTEM PERMEASE PROTEIN LACG"/>
    <property type="match status" value="1"/>
</dbReference>
<accession>A0A2U2BLH9</accession>
<evidence type="ECO:0000256" key="1">
    <source>
        <dbReference type="ARBA" id="ARBA00004651"/>
    </source>
</evidence>
<keyword evidence="3" id="KW-1003">Cell membrane</keyword>
<evidence type="ECO:0000256" key="6">
    <source>
        <dbReference type="ARBA" id="ARBA00023136"/>
    </source>
</evidence>
<dbReference type="GO" id="GO:0005886">
    <property type="term" value="C:plasma membrane"/>
    <property type="evidence" value="ECO:0007669"/>
    <property type="project" value="UniProtKB-SubCell"/>
</dbReference>
<dbReference type="CDD" id="cd06261">
    <property type="entry name" value="TM_PBP2"/>
    <property type="match status" value="1"/>
</dbReference>
<proteinExistence type="inferred from homology"/>
<reference evidence="9 10" key="1">
    <citation type="submission" date="2018-05" db="EMBL/GenBank/DDBJ databases">
        <title>Genome Sequence of an Efficient Indole-Degrading Bacterium, Alcaligenes sp.YBY.</title>
        <authorList>
            <person name="Yang B."/>
        </authorList>
    </citation>
    <scope>NUCLEOTIDE SEQUENCE [LARGE SCALE GENOMIC DNA]</scope>
    <source>
        <strain evidence="9 10">YBY</strain>
    </source>
</reference>
<sequence>MNMDTVLTAPGRPLRLPSLDTIGAHALALLWIAPLLYACWAAFRNPSAALSFDWSAGWTLDNFSAAWDRAPWLRYIFNTTVLVLTILVGQFVLCTLAAYAFARFRFFGSQFLFMLLLLQLFILPEVLIVENYRMVALLGWTDTVWGMGVPYMASAFGVFLLRQAFKQVPRELEDAARLEGCSRLGVLWRVYVPLVKPVYLAYALVSVSTHWNNFLWPLVISSSDHTRPLTVGLSLFGAPESGVSISLISAATLMTILPLLLGFLLFQKQFMQAFLRAGIR</sequence>
<evidence type="ECO:0000259" key="8">
    <source>
        <dbReference type="PROSITE" id="PS50928"/>
    </source>
</evidence>
<name>A0A2U2BLH9_ALCFA</name>
<evidence type="ECO:0000256" key="2">
    <source>
        <dbReference type="ARBA" id="ARBA00022448"/>
    </source>
</evidence>
<comment type="subcellular location">
    <subcellularLocation>
        <location evidence="1 7">Cell membrane</location>
        <topology evidence="1 7">Multi-pass membrane protein</topology>
    </subcellularLocation>
</comment>
<evidence type="ECO:0000313" key="9">
    <source>
        <dbReference type="EMBL" id="PWE14863.1"/>
    </source>
</evidence>
<evidence type="ECO:0000256" key="7">
    <source>
        <dbReference type="RuleBase" id="RU363032"/>
    </source>
</evidence>
<dbReference type="Pfam" id="PF00528">
    <property type="entry name" value="BPD_transp_1"/>
    <property type="match status" value="1"/>
</dbReference>